<dbReference type="AlphaFoldDB" id="A4BDJ3"/>
<dbReference type="Pfam" id="PF01554">
    <property type="entry name" value="MatE"/>
    <property type="match status" value="1"/>
</dbReference>
<dbReference type="STRING" id="314283.MED297_06294"/>
<keyword evidence="4" id="KW-1185">Reference proteome</keyword>
<dbReference type="PANTHER" id="PTHR43298:SF2">
    <property type="entry name" value="FMN_FAD EXPORTER YEEO-RELATED"/>
    <property type="match status" value="1"/>
</dbReference>
<dbReference type="HOGENOM" id="CLU_012893_5_1_6"/>
<keyword evidence="2" id="KW-1133">Transmembrane helix</keyword>
<keyword evidence="2" id="KW-0472">Membrane</keyword>
<protein>
    <submittedName>
        <fullName evidence="3">Uncharacterized protein</fullName>
    </submittedName>
</protein>
<comment type="caution">
    <text evidence="3">The sequence shown here is derived from an EMBL/GenBank/DDBJ whole genome shotgun (WGS) entry which is preliminary data.</text>
</comment>
<dbReference type="EMBL" id="AAOE01000007">
    <property type="protein sequence ID" value="EAR09937.1"/>
    <property type="molecule type" value="Genomic_DNA"/>
</dbReference>
<feature type="transmembrane region" description="Helical" evidence="2">
    <location>
        <begin position="164"/>
        <end position="184"/>
    </location>
</feature>
<feature type="transmembrane region" description="Helical" evidence="2">
    <location>
        <begin position="321"/>
        <end position="342"/>
    </location>
</feature>
<dbReference type="GO" id="GO:0005886">
    <property type="term" value="C:plasma membrane"/>
    <property type="evidence" value="ECO:0007669"/>
    <property type="project" value="TreeGrafter"/>
</dbReference>
<evidence type="ECO:0000313" key="4">
    <source>
        <dbReference type="Proteomes" id="UP000005953"/>
    </source>
</evidence>
<dbReference type="Proteomes" id="UP000005953">
    <property type="component" value="Unassembled WGS sequence"/>
</dbReference>
<reference evidence="3 4" key="1">
    <citation type="submission" date="2006-02" db="EMBL/GenBank/DDBJ databases">
        <authorList>
            <person name="Pinhassi J."/>
            <person name="Pedros-Alio C."/>
            <person name="Ferriera S."/>
            <person name="Johnson J."/>
            <person name="Kravitz S."/>
            <person name="Halpern A."/>
            <person name="Remington K."/>
            <person name="Beeson K."/>
            <person name="Tran B."/>
            <person name="Rogers Y.-H."/>
            <person name="Friedman R."/>
            <person name="Venter J.C."/>
        </authorList>
    </citation>
    <scope>NUCLEOTIDE SEQUENCE [LARGE SCALE GENOMIC DNA]</scope>
    <source>
        <strain evidence="3 4">MED297</strain>
    </source>
</reference>
<dbReference type="GO" id="GO:0042910">
    <property type="term" value="F:xenobiotic transmembrane transporter activity"/>
    <property type="evidence" value="ECO:0007669"/>
    <property type="project" value="InterPro"/>
</dbReference>
<feature type="transmembrane region" description="Helical" evidence="2">
    <location>
        <begin position="45"/>
        <end position="65"/>
    </location>
</feature>
<dbReference type="GO" id="GO:0015297">
    <property type="term" value="F:antiporter activity"/>
    <property type="evidence" value="ECO:0007669"/>
    <property type="project" value="InterPro"/>
</dbReference>
<feature type="transmembrane region" description="Helical" evidence="2">
    <location>
        <begin position="190"/>
        <end position="211"/>
    </location>
</feature>
<proteinExistence type="predicted"/>
<evidence type="ECO:0000313" key="3">
    <source>
        <dbReference type="EMBL" id="EAR09937.1"/>
    </source>
</evidence>
<gene>
    <name evidence="3" type="ORF">MED297_06294</name>
</gene>
<feature type="transmembrane region" description="Helical" evidence="2">
    <location>
        <begin position="71"/>
        <end position="90"/>
    </location>
</feature>
<keyword evidence="2" id="KW-0812">Transmembrane</keyword>
<sequence length="451" mass="48419">MSLVSPDNIRRNVSVAWPLALNSILILSMSLIDVLLIAPLGESAIAALGVASALMAFFTGIQFALASGSQLVIARYCGAGNLIGAAKAVLAGGLINGLVSMLMLVGLLLGLPSLLAAIIHNAAVEALAQTYMTVMMWVLIPSSLSQVMMAYYNGFGKTRIPLQGFLLEIPINIGVSIVLIYGYLGFDSLGLVGAAIGSLVAVTLRLLYLSWRLSRDPIATRLRPITQLSRSTISLHFKEIAPIAANFITLRSGVLVYQVLFAQLDVYAYAAITLVLPWVQMGANVVAAWSHATAINVSQFLGHNDTRSIPGFITQAIRISLVLAVCLSLAFLCLSLALPGLYPDMHAQTLQALVIIAPIYILLPLVRTYNGLCGTTLRALGQSFGVLRVHFVTQWLVGIPLLAFLVFQSAPLLLVFGVMLLEESLKVVFFRRNIQRTLHTIDQPGVTALSK</sequence>
<dbReference type="InterPro" id="IPR002528">
    <property type="entry name" value="MATE_fam"/>
</dbReference>
<feature type="transmembrane region" description="Helical" evidence="2">
    <location>
        <begin position="240"/>
        <end position="260"/>
    </location>
</feature>
<organism evidence="3 4">
    <name type="scientific">Reinekea blandensis MED297</name>
    <dbReference type="NCBI Taxonomy" id="314283"/>
    <lineage>
        <taxon>Bacteria</taxon>
        <taxon>Pseudomonadati</taxon>
        <taxon>Pseudomonadota</taxon>
        <taxon>Gammaproteobacteria</taxon>
        <taxon>Oceanospirillales</taxon>
        <taxon>Saccharospirillaceae</taxon>
        <taxon>Reinekea</taxon>
    </lineage>
</organism>
<dbReference type="InterPro" id="IPR050222">
    <property type="entry name" value="MATE_MdtK"/>
</dbReference>
<feature type="transmembrane region" description="Helical" evidence="2">
    <location>
        <begin position="97"/>
        <end position="119"/>
    </location>
</feature>
<keyword evidence="1" id="KW-0813">Transport</keyword>
<name>A4BDJ3_9GAMM</name>
<feature type="transmembrane region" description="Helical" evidence="2">
    <location>
        <begin position="348"/>
        <end position="366"/>
    </location>
</feature>
<dbReference type="PANTHER" id="PTHR43298">
    <property type="entry name" value="MULTIDRUG RESISTANCE PROTEIN NORM-RELATED"/>
    <property type="match status" value="1"/>
</dbReference>
<feature type="transmembrane region" description="Helical" evidence="2">
    <location>
        <begin position="387"/>
        <end position="406"/>
    </location>
</feature>
<feature type="transmembrane region" description="Helical" evidence="2">
    <location>
        <begin position="412"/>
        <end position="430"/>
    </location>
</feature>
<dbReference type="RefSeq" id="WP_008048526.1">
    <property type="nucleotide sequence ID" value="NZ_CH724155.1"/>
</dbReference>
<accession>A4BDJ3</accession>
<dbReference type="OrthoDB" id="9806302at2"/>
<feature type="transmembrane region" description="Helical" evidence="2">
    <location>
        <begin position="131"/>
        <end position="152"/>
    </location>
</feature>
<evidence type="ECO:0000256" key="2">
    <source>
        <dbReference type="SAM" id="Phobius"/>
    </source>
</evidence>
<feature type="transmembrane region" description="Helical" evidence="2">
    <location>
        <begin position="266"/>
        <end position="289"/>
    </location>
</feature>
<evidence type="ECO:0000256" key="1">
    <source>
        <dbReference type="ARBA" id="ARBA00022448"/>
    </source>
</evidence>
<feature type="transmembrane region" description="Helical" evidence="2">
    <location>
        <begin position="15"/>
        <end position="38"/>
    </location>
</feature>